<comment type="caution">
    <text evidence="2">The sequence shown here is derived from an EMBL/GenBank/DDBJ whole genome shotgun (WGS) entry which is preliminary data.</text>
</comment>
<feature type="domain" description="Alkyl hydroperoxide reductase subunit C/ Thiol specific antioxidant" evidence="1">
    <location>
        <begin position="17"/>
        <end position="125"/>
    </location>
</feature>
<sequence length="185" mass="20670">MSVNATSKFENLRQKYDFLFVIYYRGHWCPFCMAYLRVLQDLSPTITAAGGCPVIVSAQNEEHLAEVRSSSGYTGEAINDPENALAKHLAADGIITVAITEWERYPHGLTQPAILVIKKDGSVVEAWAIVPSEMNLGGAKDRPDLHQVWENINAKLNDKQPSHARFSNQRELDDLAKKLGFETQE</sequence>
<dbReference type="EMBL" id="JOKZ01000063">
    <property type="protein sequence ID" value="KKP04934.1"/>
    <property type="molecule type" value="Genomic_DNA"/>
</dbReference>
<dbReference type="AlphaFoldDB" id="A0A0G0AJ68"/>
<dbReference type="GO" id="GO:0016209">
    <property type="term" value="F:antioxidant activity"/>
    <property type="evidence" value="ECO:0007669"/>
    <property type="project" value="InterPro"/>
</dbReference>
<dbReference type="OMA" id="YYRGHWC"/>
<evidence type="ECO:0000313" key="3">
    <source>
        <dbReference type="Proteomes" id="UP000034112"/>
    </source>
</evidence>
<dbReference type="InterPro" id="IPR036249">
    <property type="entry name" value="Thioredoxin-like_sf"/>
</dbReference>
<dbReference type="Proteomes" id="UP000034112">
    <property type="component" value="Unassembled WGS sequence"/>
</dbReference>
<proteinExistence type="predicted"/>
<organism evidence="2 3">
    <name type="scientific">Trichoderma harzianum</name>
    <name type="common">Hypocrea lixii</name>
    <dbReference type="NCBI Taxonomy" id="5544"/>
    <lineage>
        <taxon>Eukaryota</taxon>
        <taxon>Fungi</taxon>
        <taxon>Dikarya</taxon>
        <taxon>Ascomycota</taxon>
        <taxon>Pezizomycotina</taxon>
        <taxon>Sordariomycetes</taxon>
        <taxon>Hypocreomycetidae</taxon>
        <taxon>Hypocreales</taxon>
        <taxon>Hypocreaceae</taxon>
        <taxon>Trichoderma</taxon>
    </lineage>
</organism>
<name>A0A0G0AJ68_TRIHA</name>
<dbReference type="Pfam" id="PF00578">
    <property type="entry name" value="AhpC-TSA"/>
    <property type="match status" value="1"/>
</dbReference>
<dbReference type="InterPro" id="IPR000866">
    <property type="entry name" value="AhpC/TSA"/>
</dbReference>
<dbReference type="GO" id="GO:0016491">
    <property type="term" value="F:oxidoreductase activity"/>
    <property type="evidence" value="ECO:0007669"/>
    <property type="project" value="InterPro"/>
</dbReference>
<evidence type="ECO:0000313" key="2">
    <source>
        <dbReference type="EMBL" id="KKP04934.1"/>
    </source>
</evidence>
<accession>A0A0G0AJ68</accession>
<reference evidence="3" key="1">
    <citation type="journal article" date="2015" name="Genome Announc.">
        <title>Draft whole-genome sequence of the biocontrol agent Trichoderma harzianum T6776.</title>
        <authorList>
            <person name="Baroncelli R."/>
            <person name="Piaggeschi G."/>
            <person name="Fiorini L."/>
            <person name="Bertolini E."/>
            <person name="Zapparata A."/>
            <person name="Pe M.E."/>
            <person name="Sarrocco S."/>
            <person name="Vannacci G."/>
        </authorList>
    </citation>
    <scope>NUCLEOTIDE SEQUENCE [LARGE SCALE GENOMIC DNA]</scope>
    <source>
        <strain evidence="3">T6776</strain>
    </source>
</reference>
<evidence type="ECO:0000259" key="1">
    <source>
        <dbReference type="Pfam" id="PF00578"/>
    </source>
</evidence>
<gene>
    <name evidence="2" type="ORF">THAR02_02955</name>
</gene>
<dbReference type="SUPFAM" id="SSF52833">
    <property type="entry name" value="Thioredoxin-like"/>
    <property type="match status" value="1"/>
</dbReference>
<protein>
    <recommendedName>
        <fullName evidence="1">Alkyl hydroperoxide reductase subunit C/ Thiol specific antioxidant domain-containing protein</fullName>
    </recommendedName>
</protein>
<dbReference type="Gene3D" id="3.40.30.10">
    <property type="entry name" value="Glutaredoxin"/>
    <property type="match status" value="1"/>
</dbReference>
<dbReference type="OrthoDB" id="407518at2759"/>